<keyword evidence="1" id="KW-0813">Transport</keyword>
<reference evidence="6" key="1">
    <citation type="submission" date="2016-10" db="EMBL/GenBank/DDBJ databases">
        <authorList>
            <person name="Varghese N."/>
            <person name="Submissions S."/>
        </authorList>
    </citation>
    <scope>NUCLEOTIDE SEQUENCE [LARGE SCALE GENOMIC DNA]</scope>
    <source>
        <strain evidence="6">ATCC 43811</strain>
    </source>
</reference>
<dbReference type="PROSITE" id="PS00211">
    <property type="entry name" value="ABC_TRANSPORTER_1"/>
    <property type="match status" value="1"/>
</dbReference>
<organism evidence="5 6">
    <name type="scientific">Brevinema andersonii</name>
    <dbReference type="NCBI Taxonomy" id="34097"/>
    <lineage>
        <taxon>Bacteria</taxon>
        <taxon>Pseudomonadati</taxon>
        <taxon>Spirochaetota</taxon>
        <taxon>Spirochaetia</taxon>
        <taxon>Brevinematales</taxon>
        <taxon>Brevinemataceae</taxon>
        <taxon>Brevinema</taxon>
    </lineage>
</organism>
<evidence type="ECO:0000256" key="2">
    <source>
        <dbReference type="ARBA" id="ARBA00022741"/>
    </source>
</evidence>
<dbReference type="InterPro" id="IPR050166">
    <property type="entry name" value="ABC_transporter_ATP-bind"/>
</dbReference>
<dbReference type="Proteomes" id="UP000240042">
    <property type="component" value="Unassembled WGS sequence"/>
</dbReference>
<keyword evidence="3 5" id="KW-0067">ATP-binding</keyword>
<evidence type="ECO:0000259" key="4">
    <source>
        <dbReference type="PROSITE" id="PS50893"/>
    </source>
</evidence>
<dbReference type="STRING" id="34097.SAMN02745150_00005"/>
<dbReference type="GO" id="GO:0005524">
    <property type="term" value="F:ATP binding"/>
    <property type="evidence" value="ECO:0007669"/>
    <property type="project" value="UniProtKB-KW"/>
</dbReference>
<dbReference type="SMART" id="SM00382">
    <property type="entry name" value="AAA"/>
    <property type="match status" value="1"/>
</dbReference>
<dbReference type="PANTHER" id="PTHR42788">
    <property type="entry name" value="TAURINE IMPORT ATP-BINDING PROTEIN-RELATED"/>
    <property type="match status" value="1"/>
</dbReference>
<evidence type="ECO:0000313" key="5">
    <source>
        <dbReference type="EMBL" id="SFB66983.1"/>
    </source>
</evidence>
<dbReference type="InterPro" id="IPR027417">
    <property type="entry name" value="P-loop_NTPase"/>
</dbReference>
<name>A0A1I1D306_BREAD</name>
<dbReference type="OrthoDB" id="9801958at2"/>
<protein>
    <submittedName>
        <fullName evidence="5">Sulfonate transport system ATP-binding protein</fullName>
    </submittedName>
</protein>
<dbReference type="InterPro" id="IPR003593">
    <property type="entry name" value="AAA+_ATPase"/>
</dbReference>
<evidence type="ECO:0000256" key="3">
    <source>
        <dbReference type="ARBA" id="ARBA00022840"/>
    </source>
</evidence>
<dbReference type="RefSeq" id="WP_092316820.1">
    <property type="nucleotide sequence ID" value="NZ_FOKY01000001.1"/>
</dbReference>
<dbReference type="PROSITE" id="PS50893">
    <property type="entry name" value="ABC_TRANSPORTER_2"/>
    <property type="match status" value="1"/>
</dbReference>
<dbReference type="AlphaFoldDB" id="A0A1I1D306"/>
<accession>A0A1I1D306</accession>
<keyword evidence="2" id="KW-0547">Nucleotide-binding</keyword>
<sequence length="231" mass="26197">MSNIDLTNITKVFKVDNHDFYALNNLSISIPTNQITTIVGKSGSGKTTLLRIINKLTTPTSGHLVIPHYTKTATVFQETRLFPWLTVAENIMFFGEKDYEYCNKLLEILELTSFKDLYPHQISGGMAQKVALGRALHYKPNILLMDEPFAALDYFTRHDMQKKLLYIATLEQVGIIFITHNIDEAVFLADKIIILSQGRVKQTIENNLTHAERNSSIASSELKKIILNKII</sequence>
<evidence type="ECO:0000313" key="6">
    <source>
        <dbReference type="Proteomes" id="UP000240042"/>
    </source>
</evidence>
<dbReference type="SUPFAM" id="SSF52540">
    <property type="entry name" value="P-loop containing nucleoside triphosphate hydrolases"/>
    <property type="match status" value="1"/>
</dbReference>
<gene>
    <name evidence="5" type="ORF">SAMN02745150_00005</name>
</gene>
<feature type="domain" description="ABC transporter" evidence="4">
    <location>
        <begin position="4"/>
        <end position="222"/>
    </location>
</feature>
<dbReference type="EMBL" id="FOKY01000001">
    <property type="protein sequence ID" value="SFB66983.1"/>
    <property type="molecule type" value="Genomic_DNA"/>
</dbReference>
<dbReference type="GO" id="GO:0016887">
    <property type="term" value="F:ATP hydrolysis activity"/>
    <property type="evidence" value="ECO:0007669"/>
    <property type="project" value="InterPro"/>
</dbReference>
<dbReference type="Gene3D" id="3.40.50.300">
    <property type="entry name" value="P-loop containing nucleotide triphosphate hydrolases"/>
    <property type="match status" value="1"/>
</dbReference>
<keyword evidence="6" id="KW-1185">Reference proteome</keyword>
<proteinExistence type="predicted"/>
<dbReference type="InterPro" id="IPR017871">
    <property type="entry name" value="ABC_transporter-like_CS"/>
</dbReference>
<dbReference type="InterPro" id="IPR003439">
    <property type="entry name" value="ABC_transporter-like_ATP-bd"/>
</dbReference>
<evidence type="ECO:0000256" key="1">
    <source>
        <dbReference type="ARBA" id="ARBA00022448"/>
    </source>
</evidence>
<dbReference type="Pfam" id="PF00005">
    <property type="entry name" value="ABC_tran"/>
    <property type="match status" value="1"/>
</dbReference>
<dbReference type="PANTHER" id="PTHR42788:SF13">
    <property type="entry name" value="ALIPHATIC SULFONATES IMPORT ATP-BINDING PROTEIN SSUB"/>
    <property type="match status" value="1"/>
</dbReference>